<dbReference type="AlphaFoldDB" id="A0A397VZV0"/>
<comment type="caution">
    <text evidence="1">The sequence shown here is derived from an EMBL/GenBank/DDBJ whole genome shotgun (WGS) entry which is preliminary data.</text>
</comment>
<dbReference type="EMBL" id="QKWP01000079">
    <property type="protein sequence ID" value="RIB28034.1"/>
    <property type="molecule type" value="Genomic_DNA"/>
</dbReference>
<reference evidence="1 2" key="1">
    <citation type="submission" date="2018-06" db="EMBL/GenBank/DDBJ databases">
        <title>Comparative genomics reveals the genomic features of Rhizophagus irregularis, R. cerebriforme, R. diaphanum and Gigaspora rosea, and their symbiotic lifestyle signature.</title>
        <authorList>
            <person name="Morin E."/>
            <person name="San Clemente H."/>
            <person name="Chen E.C.H."/>
            <person name="De La Providencia I."/>
            <person name="Hainaut M."/>
            <person name="Kuo A."/>
            <person name="Kohler A."/>
            <person name="Murat C."/>
            <person name="Tang N."/>
            <person name="Roy S."/>
            <person name="Loubradou J."/>
            <person name="Henrissat B."/>
            <person name="Grigoriev I.V."/>
            <person name="Corradi N."/>
            <person name="Roux C."/>
            <person name="Martin F.M."/>
        </authorList>
    </citation>
    <scope>NUCLEOTIDE SEQUENCE [LARGE SCALE GENOMIC DNA]</scope>
    <source>
        <strain evidence="1 2">DAOM 194757</strain>
    </source>
</reference>
<dbReference type="OrthoDB" id="2424037at2759"/>
<dbReference type="Proteomes" id="UP000266673">
    <property type="component" value="Unassembled WGS sequence"/>
</dbReference>
<sequence>MYALHKYEIINDNDNINMHHRSQYDNNKRKKFACFIRKEAYRASVAFGNKGSTFEHKKEIGAFGDKKDGVSGKLKEETINKVKKLPNKQTIKNDILELTDKGRRQATQIQQGLASDFCVWYWVFYCTGNSQHIPTNVSIQYEGTIIYLNLKRSIRDQVILSWRANSCTAKKVKLKLLALFNSVSKEQLEMEEKYRTNVYNEKKL</sequence>
<keyword evidence="2" id="KW-1185">Reference proteome</keyword>
<gene>
    <name evidence="1" type="ORF">C2G38_2159009</name>
</gene>
<accession>A0A397VZV0</accession>
<protein>
    <submittedName>
        <fullName evidence="1">Uncharacterized protein</fullName>
    </submittedName>
</protein>
<evidence type="ECO:0000313" key="2">
    <source>
        <dbReference type="Proteomes" id="UP000266673"/>
    </source>
</evidence>
<name>A0A397VZV0_9GLOM</name>
<proteinExistence type="predicted"/>
<evidence type="ECO:0000313" key="1">
    <source>
        <dbReference type="EMBL" id="RIB28034.1"/>
    </source>
</evidence>
<organism evidence="1 2">
    <name type="scientific">Gigaspora rosea</name>
    <dbReference type="NCBI Taxonomy" id="44941"/>
    <lineage>
        <taxon>Eukaryota</taxon>
        <taxon>Fungi</taxon>
        <taxon>Fungi incertae sedis</taxon>
        <taxon>Mucoromycota</taxon>
        <taxon>Glomeromycotina</taxon>
        <taxon>Glomeromycetes</taxon>
        <taxon>Diversisporales</taxon>
        <taxon>Gigasporaceae</taxon>
        <taxon>Gigaspora</taxon>
    </lineage>
</organism>